<feature type="chain" id="PRO_5046277338" evidence="2">
    <location>
        <begin position="19"/>
        <end position="772"/>
    </location>
</feature>
<dbReference type="RefSeq" id="WP_347689602.1">
    <property type="nucleotide sequence ID" value="NZ_JBDPZN010000001.1"/>
</dbReference>
<dbReference type="Pfam" id="PF12951">
    <property type="entry name" value="PATR"/>
    <property type="match status" value="1"/>
</dbReference>
<accession>A0ABV0FKJ7</accession>
<proteinExistence type="predicted"/>
<sequence length="772" mass="81985">MRYSAASKMFTLTAIACALTACNSSDDNNNAYVKPSEPVGTSYSETIAIPDLSGSDIAIVDGNIPITNDTHNVVALDETTSPMLQILSGFKAIWTHGDDTWASTGSNSLKVAEGYEAYAGIDGGASTSTSKAMQLNFANNAILNNTIWQENFDYVATLTRPKQAKPDLDRNNKQVLVNAYLDDQRDKGFSITSGLGPLTAAYRVGANSVSPYKVNANGDVTVGGKVINITDSSKLMNKDLGDQVDAANTGYGTTEIDGSATKLANVVNMLNAIASYGASSEAPKYHFDSPRPWRINLADYSVASYTDFSELTPLTCYNLDGSTTVKYYDLPAAANRLVTAIDGLRCAARSIYTDKGNNSYSEGYSDATGGQMWVSGRAKDGGYPSGHTAEAFDRGLGFAYAMPERFAEMVARAGDLGQNRIVAGMHSPVDVIGGRVMATAITAAMLNDDNNANLISDAVTQAHDYFLAQANAAGYDSINDFAHCTTNNEVKCSASDEYADHQSMKAKYRAYMTFGFNPLPEASKAPEVPKGAEKLLETRLPYLTAEQRRAVLATTEIASNYPIINQSRGWGRIDLVTAADGYGAFNQNIIVDMDASAGGFSAKDIWRNDISGEGRLEKVGTGSLYLEGNNTYRGGTLLEQGGLVAASASAFGTNTVYQKDGKLSVAIAAGATDAKLGTLQVSDLVQDGGTLSLDLVHNASINATNSIYLAGELQLTIPKLTEATSFTLLTAMHLEGKFAADKITATDKDNKSYDVSITYTGTDASVTVTPKA</sequence>
<gene>
    <name evidence="4" type="ORF">ABHN84_03550</name>
</gene>
<keyword evidence="1 2" id="KW-0732">Signal</keyword>
<evidence type="ECO:0000313" key="5">
    <source>
        <dbReference type="Proteomes" id="UP001477278"/>
    </source>
</evidence>
<feature type="domain" description="Phosphatidic acid phosphatase type 2/haloperoxidase" evidence="3">
    <location>
        <begin position="325"/>
        <end position="446"/>
    </location>
</feature>
<organism evidence="4 5">
    <name type="scientific">Shewanella vesiculosa</name>
    <dbReference type="NCBI Taxonomy" id="518738"/>
    <lineage>
        <taxon>Bacteria</taxon>
        <taxon>Pseudomonadati</taxon>
        <taxon>Pseudomonadota</taxon>
        <taxon>Gammaproteobacteria</taxon>
        <taxon>Alteromonadales</taxon>
        <taxon>Shewanellaceae</taxon>
        <taxon>Shewanella</taxon>
    </lineage>
</organism>
<dbReference type="NCBIfam" id="TIGR02601">
    <property type="entry name" value="autotrns_rpt"/>
    <property type="match status" value="1"/>
</dbReference>
<dbReference type="PROSITE" id="PS51257">
    <property type="entry name" value="PROKAR_LIPOPROTEIN"/>
    <property type="match status" value="1"/>
</dbReference>
<dbReference type="InterPro" id="IPR000326">
    <property type="entry name" value="PAP2/HPO"/>
</dbReference>
<dbReference type="SUPFAM" id="SSF51126">
    <property type="entry name" value="Pectin lyase-like"/>
    <property type="match status" value="1"/>
</dbReference>
<comment type="caution">
    <text evidence="4">The sequence shown here is derived from an EMBL/GenBank/DDBJ whole genome shotgun (WGS) entry which is preliminary data.</text>
</comment>
<dbReference type="EMBL" id="JBDPZN010000001">
    <property type="protein sequence ID" value="MEO3681364.1"/>
    <property type="molecule type" value="Genomic_DNA"/>
</dbReference>
<dbReference type="Gene3D" id="1.20.144.10">
    <property type="entry name" value="Phosphatidic acid phosphatase type 2/haloperoxidase"/>
    <property type="match status" value="1"/>
</dbReference>
<dbReference type="InterPro" id="IPR013425">
    <property type="entry name" value="Autotrns_rpt"/>
</dbReference>
<evidence type="ECO:0000256" key="1">
    <source>
        <dbReference type="ARBA" id="ARBA00022729"/>
    </source>
</evidence>
<evidence type="ECO:0000259" key="3">
    <source>
        <dbReference type="SMART" id="SM00014"/>
    </source>
</evidence>
<evidence type="ECO:0000256" key="2">
    <source>
        <dbReference type="SAM" id="SignalP"/>
    </source>
</evidence>
<dbReference type="SMART" id="SM00014">
    <property type="entry name" value="acidPPc"/>
    <property type="match status" value="1"/>
</dbReference>
<name>A0ABV0FKJ7_9GAMM</name>
<reference evidence="4 5" key="1">
    <citation type="submission" date="2024-05" db="EMBL/GenBank/DDBJ databases">
        <title>Genome sequencing of Marine Estuary Bacteria, Shewanella vesiculosa and S. baltica, and Pseudomonas syringae.</title>
        <authorList>
            <person name="Gurung A."/>
            <person name="Maclea K.S."/>
        </authorList>
    </citation>
    <scope>NUCLEOTIDE SEQUENCE [LARGE SCALE GENOMIC DNA]</scope>
    <source>
        <strain evidence="4 5">1A</strain>
    </source>
</reference>
<protein>
    <submittedName>
        <fullName evidence="4">Phosphatase PAP2 family protein</fullName>
    </submittedName>
</protein>
<dbReference type="Proteomes" id="UP001477278">
    <property type="component" value="Unassembled WGS sequence"/>
</dbReference>
<dbReference type="SUPFAM" id="SSF48317">
    <property type="entry name" value="Acid phosphatase/Vanadium-dependent haloperoxidase"/>
    <property type="match status" value="1"/>
</dbReference>
<evidence type="ECO:0000313" key="4">
    <source>
        <dbReference type="EMBL" id="MEO3681364.1"/>
    </source>
</evidence>
<feature type="signal peptide" evidence="2">
    <location>
        <begin position="1"/>
        <end position="18"/>
    </location>
</feature>
<dbReference type="Pfam" id="PF01569">
    <property type="entry name" value="PAP2"/>
    <property type="match status" value="1"/>
</dbReference>
<dbReference type="InterPro" id="IPR011050">
    <property type="entry name" value="Pectin_lyase_fold/virulence"/>
</dbReference>
<keyword evidence="5" id="KW-1185">Reference proteome</keyword>
<dbReference type="InterPro" id="IPR036938">
    <property type="entry name" value="PAP2/HPO_sf"/>
</dbReference>